<keyword evidence="1 3" id="KW-0863">Zinc-finger</keyword>
<dbReference type="PANTHER" id="PTHR22696">
    <property type="entry name" value="E3 UBIQUITIN-PROTEIN LIGASE RNF26"/>
    <property type="match status" value="1"/>
</dbReference>
<evidence type="ECO:0000313" key="7">
    <source>
        <dbReference type="EMBL" id="KAK7094988.1"/>
    </source>
</evidence>
<evidence type="ECO:0000256" key="1">
    <source>
        <dbReference type="ARBA" id="ARBA00022771"/>
    </source>
</evidence>
<feature type="transmembrane region" description="Helical" evidence="5">
    <location>
        <begin position="151"/>
        <end position="170"/>
    </location>
</feature>
<dbReference type="InterPro" id="IPR001841">
    <property type="entry name" value="Znf_RING"/>
</dbReference>
<dbReference type="AlphaFoldDB" id="A0AAN9AX77"/>
<keyword evidence="8" id="KW-1185">Reference proteome</keyword>
<organism evidence="7 8">
    <name type="scientific">Littorina saxatilis</name>
    <dbReference type="NCBI Taxonomy" id="31220"/>
    <lineage>
        <taxon>Eukaryota</taxon>
        <taxon>Metazoa</taxon>
        <taxon>Spiralia</taxon>
        <taxon>Lophotrochozoa</taxon>
        <taxon>Mollusca</taxon>
        <taxon>Gastropoda</taxon>
        <taxon>Caenogastropoda</taxon>
        <taxon>Littorinimorpha</taxon>
        <taxon>Littorinoidea</taxon>
        <taxon>Littorinidae</taxon>
        <taxon>Littorina</taxon>
    </lineage>
</organism>
<evidence type="ECO:0000256" key="5">
    <source>
        <dbReference type="SAM" id="Phobius"/>
    </source>
</evidence>
<dbReference type="InterPro" id="IPR013083">
    <property type="entry name" value="Znf_RING/FYVE/PHD"/>
</dbReference>
<accession>A0AAN9AX77</accession>
<feature type="compositionally biased region" description="Acidic residues" evidence="4">
    <location>
        <begin position="334"/>
        <end position="349"/>
    </location>
</feature>
<keyword evidence="5" id="KW-0812">Transmembrane</keyword>
<evidence type="ECO:0000313" key="8">
    <source>
        <dbReference type="Proteomes" id="UP001374579"/>
    </source>
</evidence>
<dbReference type="InterPro" id="IPR040089">
    <property type="entry name" value="RNF26_mRING-HC-C3HC5"/>
</dbReference>
<gene>
    <name evidence="7" type="ORF">V1264_006458</name>
</gene>
<dbReference type="Gene3D" id="3.30.40.10">
    <property type="entry name" value="Zinc/RING finger domain, C3HC4 (zinc finger)"/>
    <property type="match status" value="1"/>
</dbReference>
<dbReference type="PANTHER" id="PTHR22696:SF1">
    <property type="entry name" value="E3 UBIQUITIN-PROTEIN LIGASE RNF26"/>
    <property type="match status" value="1"/>
</dbReference>
<feature type="transmembrane region" description="Helical" evidence="5">
    <location>
        <begin position="96"/>
        <end position="116"/>
    </location>
</feature>
<dbReference type="SMART" id="SM00184">
    <property type="entry name" value="RING"/>
    <property type="match status" value="1"/>
</dbReference>
<keyword evidence="2" id="KW-0862">Zinc</keyword>
<feature type="compositionally biased region" description="Polar residues" evidence="4">
    <location>
        <begin position="317"/>
        <end position="333"/>
    </location>
</feature>
<feature type="transmembrane region" description="Helical" evidence="5">
    <location>
        <begin position="217"/>
        <end position="238"/>
    </location>
</feature>
<feature type="compositionally biased region" description="Polar residues" evidence="4">
    <location>
        <begin position="357"/>
        <end position="366"/>
    </location>
</feature>
<feature type="transmembrane region" description="Helical" evidence="5">
    <location>
        <begin position="37"/>
        <end position="58"/>
    </location>
</feature>
<feature type="transmembrane region" description="Helical" evidence="5">
    <location>
        <begin position="65"/>
        <end position="90"/>
    </location>
</feature>
<keyword evidence="1 3" id="KW-0479">Metal-binding</keyword>
<dbReference type="GO" id="GO:0016567">
    <property type="term" value="P:protein ubiquitination"/>
    <property type="evidence" value="ECO:0007669"/>
    <property type="project" value="TreeGrafter"/>
</dbReference>
<comment type="caution">
    <text evidence="7">The sequence shown here is derived from an EMBL/GenBank/DDBJ whole genome shotgun (WGS) entry which is preliminary data.</text>
</comment>
<protein>
    <recommendedName>
        <fullName evidence="6">RING-type domain-containing protein</fullName>
    </recommendedName>
</protein>
<feature type="region of interest" description="Disordered" evidence="4">
    <location>
        <begin position="273"/>
        <end position="367"/>
    </location>
</feature>
<name>A0AAN9AX77_9CAEN</name>
<evidence type="ECO:0000259" key="6">
    <source>
        <dbReference type="PROSITE" id="PS50089"/>
    </source>
</evidence>
<feature type="compositionally biased region" description="Acidic residues" evidence="4">
    <location>
        <begin position="273"/>
        <end position="301"/>
    </location>
</feature>
<dbReference type="SUPFAM" id="SSF57850">
    <property type="entry name" value="RING/U-box"/>
    <property type="match status" value="1"/>
</dbReference>
<dbReference type="CDD" id="cd16788">
    <property type="entry name" value="mRING-HC-C3HC5_RNF26"/>
    <property type="match status" value="1"/>
</dbReference>
<dbReference type="GO" id="GO:0061630">
    <property type="term" value="F:ubiquitin protein ligase activity"/>
    <property type="evidence" value="ECO:0007669"/>
    <property type="project" value="TreeGrafter"/>
</dbReference>
<evidence type="ECO:0000256" key="4">
    <source>
        <dbReference type="SAM" id="MobiDB-lite"/>
    </source>
</evidence>
<dbReference type="Pfam" id="PF13920">
    <property type="entry name" value="zf-C3HC4_3"/>
    <property type="match status" value="1"/>
</dbReference>
<dbReference type="EMBL" id="JBAMIC010000018">
    <property type="protein sequence ID" value="KAK7094988.1"/>
    <property type="molecule type" value="Genomic_DNA"/>
</dbReference>
<evidence type="ECO:0000256" key="2">
    <source>
        <dbReference type="ARBA" id="ARBA00022833"/>
    </source>
</evidence>
<dbReference type="Proteomes" id="UP001374579">
    <property type="component" value="Unassembled WGS sequence"/>
</dbReference>
<feature type="domain" description="RING-type" evidence="6">
    <location>
        <begin position="385"/>
        <end position="428"/>
    </location>
</feature>
<dbReference type="GO" id="GO:0008270">
    <property type="term" value="F:zinc ion binding"/>
    <property type="evidence" value="ECO:0007669"/>
    <property type="project" value="UniProtKB-KW"/>
</dbReference>
<proteinExistence type="predicted"/>
<keyword evidence="5" id="KW-1133">Transmembrane helix</keyword>
<feature type="transmembrane region" description="Helical" evidence="5">
    <location>
        <begin position="12"/>
        <end position="31"/>
    </location>
</feature>
<evidence type="ECO:0000256" key="3">
    <source>
        <dbReference type="PROSITE-ProRule" id="PRU00175"/>
    </source>
</evidence>
<dbReference type="PROSITE" id="PS50089">
    <property type="entry name" value="ZF_RING_2"/>
    <property type="match status" value="1"/>
</dbReference>
<keyword evidence="5" id="KW-0472">Membrane</keyword>
<sequence>MGLFKTASDSFFNICSTLALTVNTITEWTAFVLHLNYVLVTNIYVSLCTVLNGTFVALEYILQAVFTVCVYIFDFLSEIYACLCALLVLLWRICVLFYKIFCLLFTGVETLVLGFWNGGILTYKTLHQSAMDVMETCQSTADYIAMLSQDFVMYVCGVLTTIGIVASSVVRALWMGIGYVPATVSLIPTYVATWVSKVWARCTMWVTYAFMGVNRETYLGILVCFFVYVIVTKLVHILHHRGLTFFPFRRHRQRNNRQTNRVDHFAFDRGFESDIDDADDVDNDNSAEESNGEDDEDETDAQTELTLSDNDSEDDNSAGSESDVSLNSQTFSSEESDHDIDVQLPDDDGYNLRERSSTPTRNMSKSMTHDDFAREMELERDKRKCVVCQDASKSVLILPCKHMCLCVKCANQIVRSYFLDRRICPLCRTRIEKVMDVFV</sequence>
<reference evidence="7 8" key="1">
    <citation type="submission" date="2024-02" db="EMBL/GenBank/DDBJ databases">
        <title>Chromosome-scale genome assembly of the rough periwinkle Littorina saxatilis.</title>
        <authorList>
            <person name="De Jode A."/>
            <person name="Faria R."/>
            <person name="Formenti G."/>
            <person name="Sims Y."/>
            <person name="Smith T.P."/>
            <person name="Tracey A."/>
            <person name="Wood J.M.D."/>
            <person name="Zagrodzka Z.B."/>
            <person name="Johannesson K."/>
            <person name="Butlin R.K."/>
            <person name="Leder E.H."/>
        </authorList>
    </citation>
    <scope>NUCLEOTIDE SEQUENCE [LARGE SCALE GENOMIC DNA]</scope>
    <source>
        <strain evidence="7">Snail1</strain>
        <tissue evidence="7">Muscle</tissue>
    </source>
</reference>
<dbReference type="GO" id="GO:0006511">
    <property type="term" value="P:ubiquitin-dependent protein catabolic process"/>
    <property type="evidence" value="ECO:0007669"/>
    <property type="project" value="TreeGrafter"/>
</dbReference>